<dbReference type="OrthoDB" id="9876299at2759"/>
<accession>A0A4Q4TDW4</accession>
<dbReference type="EMBL" id="QJNU01000189">
    <property type="protein sequence ID" value="RYP04925.1"/>
    <property type="molecule type" value="Genomic_DNA"/>
</dbReference>
<dbReference type="GO" id="GO:0016491">
    <property type="term" value="F:oxidoreductase activity"/>
    <property type="evidence" value="ECO:0007669"/>
    <property type="project" value="UniProtKB-KW"/>
</dbReference>
<dbReference type="InterPro" id="IPR036291">
    <property type="entry name" value="NAD(P)-bd_dom_sf"/>
</dbReference>
<dbReference type="Proteomes" id="UP000293360">
    <property type="component" value="Unassembled WGS sequence"/>
</dbReference>
<evidence type="ECO:0000313" key="4">
    <source>
        <dbReference type="EMBL" id="RYP04925.1"/>
    </source>
</evidence>
<keyword evidence="2" id="KW-0521">NADP</keyword>
<dbReference type="PANTHER" id="PTHR43544">
    <property type="entry name" value="SHORT-CHAIN DEHYDROGENASE/REDUCTASE"/>
    <property type="match status" value="1"/>
</dbReference>
<protein>
    <recommendedName>
        <fullName evidence="6">Aflatoxin biosynthesis ketoreductase nor-1</fullName>
    </recommendedName>
</protein>
<dbReference type="SUPFAM" id="SSF51735">
    <property type="entry name" value="NAD(P)-binding Rossmann-fold domains"/>
    <property type="match status" value="1"/>
</dbReference>
<evidence type="ECO:0000256" key="3">
    <source>
        <dbReference type="ARBA" id="ARBA00023002"/>
    </source>
</evidence>
<evidence type="ECO:0000256" key="1">
    <source>
        <dbReference type="ARBA" id="ARBA00006484"/>
    </source>
</evidence>
<keyword evidence="3" id="KW-0560">Oxidoreductase</keyword>
<evidence type="ECO:0000313" key="5">
    <source>
        <dbReference type="Proteomes" id="UP000293360"/>
    </source>
</evidence>
<comment type="caution">
    <text evidence="4">The sequence shown here is derived from an EMBL/GenBank/DDBJ whole genome shotgun (WGS) entry which is preliminary data.</text>
</comment>
<sequence length="255" mass="26655">MSAPKTYLITGGNRGIGQGLVSRVLTRPGVTVIATVRDPAKASPALQALPKGEGSKVIVLKLDSQSDSDAATVVAQLQKEHGITSIDVVIANAGVSHSGTTVSKTTPESLRDHFNTNTIGPVTLFQAVQPLLQASKTGNPIFVPISTVVGSIGSQESLSAFPQIFSPYGPSKSALNWLIHRLHHEETWLTTFVVHPGLVLTDMGATAIPPGSDPAAVGAIDVETSVTGLLKIFDSATRADIGGKFRSYDGSPMPW</sequence>
<dbReference type="Gene3D" id="3.40.50.720">
    <property type="entry name" value="NAD(P)-binding Rossmann-like Domain"/>
    <property type="match status" value="1"/>
</dbReference>
<dbReference type="InterPro" id="IPR051468">
    <property type="entry name" value="Fungal_SecMetab_SDRs"/>
</dbReference>
<name>A0A4Q4TDW4_9PEZI</name>
<dbReference type="Pfam" id="PF00106">
    <property type="entry name" value="adh_short"/>
    <property type="match status" value="1"/>
</dbReference>
<keyword evidence="5" id="KW-1185">Reference proteome</keyword>
<organism evidence="4 5">
    <name type="scientific">Monosporascus ibericus</name>
    <dbReference type="NCBI Taxonomy" id="155417"/>
    <lineage>
        <taxon>Eukaryota</taxon>
        <taxon>Fungi</taxon>
        <taxon>Dikarya</taxon>
        <taxon>Ascomycota</taxon>
        <taxon>Pezizomycotina</taxon>
        <taxon>Sordariomycetes</taxon>
        <taxon>Xylariomycetidae</taxon>
        <taxon>Xylariales</taxon>
        <taxon>Xylariales incertae sedis</taxon>
        <taxon>Monosporascus</taxon>
    </lineage>
</organism>
<evidence type="ECO:0008006" key="6">
    <source>
        <dbReference type="Google" id="ProtNLM"/>
    </source>
</evidence>
<dbReference type="PRINTS" id="PR00081">
    <property type="entry name" value="GDHRDH"/>
</dbReference>
<dbReference type="PANTHER" id="PTHR43544:SF7">
    <property type="entry name" value="NADB-LER2"/>
    <property type="match status" value="1"/>
</dbReference>
<reference evidence="4 5" key="1">
    <citation type="submission" date="2018-06" db="EMBL/GenBank/DDBJ databases">
        <title>Complete Genomes of Monosporascus.</title>
        <authorList>
            <person name="Robinson A.J."/>
            <person name="Natvig D.O."/>
        </authorList>
    </citation>
    <scope>NUCLEOTIDE SEQUENCE [LARGE SCALE GENOMIC DNA]</scope>
    <source>
        <strain evidence="4 5">CBS 110550</strain>
    </source>
</reference>
<proteinExistence type="inferred from homology"/>
<comment type="similarity">
    <text evidence="1">Belongs to the short-chain dehydrogenases/reductases (SDR) family.</text>
</comment>
<dbReference type="GO" id="GO:0005737">
    <property type="term" value="C:cytoplasm"/>
    <property type="evidence" value="ECO:0007669"/>
    <property type="project" value="TreeGrafter"/>
</dbReference>
<evidence type="ECO:0000256" key="2">
    <source>
        <dbReference type="ARBA" id="ARBA00022857"/>
    </source>
</evidence>
<dbReference type="CDD" id="cd05325">
    <property type="entry name" value="carb_red_sniffer_like_SDR_c"/>
    <property type="match status" value="1"/>
</dbReference>
<dbReference type="InterPro" id="IPR002347">
    <property type="entry name" value="SDR_fam"/>
</dbReference>
<gene>
    <name evidence="4" type="ORF">DL764_004137</name>
</gene>
<dbReference type="AlphaFoldDB" id="A0A4Q4TDW4"/>